<dbReference type="Pfam" id="PF01471">
    <property type="entry name" value="PG_binding_1"/>
    <property type="match status" value="1"/>
</dbReference>
<gene>
    <name evidence="2" type="ORF">FGK64_03275</name>
</gene>
<name>A0ABY2XEI4_9RHOB</name>
<feature type="domain" description="Peptidoglycan binding-like" evidence="1">
    <location>
        <begin position="11"/>
        <end position="63"/>
    </location>
</feature>
<evidence type="ECO:0000313" key="2">
    <source>
        <dbReference type="EMBL" id="TMV15002.1"/>
    </source>
</evidence>
<evidence type="ECO:0000259" key="1">
    <source>
        <dbReference type="Pfam" id="PF01471"/>
    </source>
</evidence>
<dbReference type="RefSeq" id="WP_138862353.1">
    <property type="nucleotide sequence ID" value="NZ_VCPC01000001.1"/>
</dbReference>
<dbReference type="InterPro" id="IPR002477">
    <property type="entry name" value="Peptidoglycan-bd-like"/>
</dbReference>
<keyword evidence="3" id="KW-1185">Reference proteome</keyword>
<evidence type="ECO:0000313" key="3">
    <source>
        <dbReference type="Proteomes" id="UP001191082"/>
    </source>
</evidence>
<dbReference type="EMBL" id="VCPC01000001">
    <property type="protein sequence ID" value="TMV15002.1"/>
    <property type="molecule type" value="Genomic_DNA"/>
</dbReference>
<reference evidence="2 3" key="1">
    <citation type="submission" date="2019-05" db="EMBL/GenBank/DDBJ databases">
        <title>Marivita sp. nov. isolated from sea sediment.</title>
        <authorList>
            <person name="Kim W."/>
        </authorList>
    </citation>
    <scope>NUCLEOTIDE SEQUENCE [LARGE SCALE GENOMIC DNA]</scope>
    <source>
        <strain evidence="2 3">CAU 1492</strain>
    </source>
</reference>
<dbReference type="Gene3D" id="1.10.101.10">
    <property type="entry name" value="PGBD-like superfamily/PGBD"/>
    <property type="match status" value="1"/>
</dbReference>
<proteinExistence type="predicted"/>
<dbReference type="InterPro" id="IPR036366">
    <property type="entry name" value="PGBDSf"/>
</dbReference>
<accession>A0ABY2XEI4</accession>
<organism evidence="2 3">
    <name type="scientific">Arenibacterium halophilum</name>
    <dbReference type="NCBI Taxonomy" id="2583821"/>
    <lineage>
        <taxon>Bacteria</taxon>
        <taxon>Pseudomonadati</taxon>
        <taxon>Pseudomonadota</taxon>
        <taxon>Alphaproteobacteria</taxon>
        <taxon>Rhodobacterales</taxon>
        <taxon>Paracoccaceae</taxon>
        <taxon>Arenibacterium</taxon>
    </lineage>
</organism>
<dbReference type="InterPro" id="IPR036365">
    <property type="entry name" value="PGBD-like_sf"/>
</dbReference>
<dbReference type="SUPFAM" id="SSF47090">
    <property type="entry name" value="PGBD-like"/>
    <property type="match status" value="1"/>
</dbReference>
<dbReference type="Proteomes" id="UP001191082">
    <property type="component" value="Unassembled WGS sequence"/>
</dbReference>
<sequence>MASKMPAAKAKKLQEMLNKLVKPSPPLEVDGLIGPKTKEAIKLMQGKAGLKKTGEVDSETAAVIARGLKTKTIEKEQPEYFFQVGSKWVGMTKKEYAAYKKEMIAKIRSGPLLQMCQNVGAAEVEWNHFDKQNKDQWFVSFCIETTRGVDLPPKSMISKAMAAYKQCESAVNSGDLAKFHKLYPSAELLANNAAAQMKYYREQMIDGGGNWVTGLEFTKTGAFTFVGVFAAPVTGAALGTGVIASAMIGGAAVSATQTAAGELGNWSAGTAGWTPGGALKNTVVDAGVGAIIGFFAKGGSGGKNIVEAAAARIMPKLAKETGFKLLSTGTVKKATMYLITEGAKKTLEDAVKDVAAAVKGDKTMTVDKFLDNLAVNFMKGAAMGPFGKIIGDFAKKASAKLDAKDKQKIWDVVLKELSKQAKGDTIHIGAINDRAKDLVEKIINDQVAKNIDQVIAEIYDRVKGPMSPAAFEKELRDKLISPARAKMIGLMAAQEIKKKKLTPA</sequence>
<protein>
    <submittedName>
        <fullName evidence="2">Peptidoglycan-binding protein</fullName>
    </submittedName>
</protein>
<comment type="caution">
    <text evidence="2">The sequence shown here is derived from an EMBL/GenBank/DDBJ whole genome shotgun (WGS) entry which is preliminary data.</text>
</comment>